<dbReference type="InterPro" id="IPR037051">
    <property type="entry name" value="4-carb_acid_sugar_kinase_N_sf"/>
</dbReference>
<organism evidence="9 10">
    <name type="scientific">Aminobacter carboxidus</name>
    <dbReference type="NCBI Taxonomy" id="376165"/>
    <lineage>
        <taxon>Bacteria</taxon>
        <taxon>Pseudomonadati</taxon>
        <taxon>Pseudomonadota</taxon>
        <taxon>Alphaproteobacteria</taxon>
        <taxon>Hyphomicrobiales</taxon>
        <taxon>Phyllobacteriaceae</taxon>
        <taxon>Aminobacter</taxon>
    </lineage>
</organism>
<dbReference type="InterPro" id="IPR010737">
    <property type="entry name" value="4-carb_acid_sugar_kinase_N"/>
</dbReference>
<proteinExistence type="inferred from homology"/>
<dbReference type="InterPro" id="IPR031475">
    <property type="entry name" value="NBD_C"/>
</dbReference>
<dbReference type="GO" id="GO:0005524">
    <property type="term" value="F:ATP binding"/>
    <property type="evidence" value="ECO:0007669"/>
    <property type="project" value="UniProtKB-KW"/>
</dbReference>
<name>A0A8E1WJ81_9HYPH</name>
<dbReference type="RefSeq" id="WP_184770486.1">
    <property type="nucleotide sequence ID" value="NZ_JACHGI010000008.1"/>
</dbReference>
<dbReference type="SUPFAM" id="SSF142764">
    <property type="entry name" value="YgbK-like"/>
    <property type="match status" value="1"/>
</dbReference>
<feature type="domain" description="Four-carbon acid sugar kinase N-terminal" evidence="7">
    <location>
        <begin position="5"/>
        <end position="132"/>
    </location>
</feature>
<evidence type="ECO:0000256" key="1">
    <source>
        <dbReference type="ARBA" id="ARBA00005715"/>
    </source>
</evidence>
<keyword evidence="6" id="KW-0119">Carbohydrate metabolism</keyword>
<dbReference type="AlphaFoldDB" id="A0A8E1WJ81"/>
<keyword evidence="2" id="KW-0808">Transferase</keyword>
<dbReference type="EMBL" id="JACHGI010000008">
    <property type="protein sequence ID" value="MBB6468132.1"/>
    <property type="molecule type" value="Genomic_DNA"/>
</dbReference>
<dbReference type="Gene3D" id="3.40.980.20">
    <property type="entry name" value="Four-carbon acid sugar kinase, nucleotide binding domain"/>
    <property type="match status" value="1"/>
</dbReference>
<accession>A0A8E1WJ81</accession>
<comment type="caution">
    <text evidence="9">The sequence shown here is derived from an EMBL/GenBank/DDBJ whole genome shotgun (WGS) entry which is preliminary data.</text>
</comment>
<evidence type="ECO:0000313" key="9">
    <source>
        <dbReference type="EMBL" id="MBB6468132.1"/>
    </source>
</evidence>
<evidence type="ECO:0000313" key="10">
    <source>
        <dbReference type="Proteomes" id="UP000532373"/>
    </source>
</evidence>
<dbReference type="Gene3D" id="3.40.50.10840">
    <property type="entry name" value="Putative sugar-binding, N-terminal domain"/>
    <property type="match status" value="1"/>
</dbReference>
<protein>
    <submittedName>
        <fullName evidence="9">Uncharacterized protein YgbK (DUF1537 family)</fullName>
    </submittedName>
</protein>
<evidence type="ECO:0000256" key="3">
    <source>
        <dbReference type="ARBA" id="ARBA00022741"/>
    </source>
</evidence>
<evidence type="ECO:0000259" key="7">
    <source>
        <dbReference type="Pfam" id="PF07005"/>
    </source>
</evidence>
<dbReference type="GO" id="GO:0016301">
    <property type="term" value="F:kinase activity"/>
    <property type="evidence" value="ECO:0007669"/>
    <property type="project" value="UniProtKB-KW"/>
</dbReference>
<evidence type="ECO:0000259" key="8">
    <source>
        <dbReference type="Pfam" id="PF17042"/>
    </source>
</evidence>
<keyword evidence="3" id="KW-0547">Nucleotide-binding</keyword>
<reference evidence="9 10" key="1">
    <citation type="submission" date="2020-08" db="EMBL/GenBank/DDBJ databases">
        <title>Genomic Encyclopedia of Type Strains, Phase IV (KMG-IV): sequencing the most valuable type-strain genomes for metagenomic binning, comparative biology and taxonomic classification.</title>
        <authorList>
            <person name="Goeker M."/>
        </authorList>
    </citation>
    <scope>NUCLEOTIDE SEQUENCE [LARGE SCALE GENOMIC DNA]</scope>
    <source>
        <strain evidence="9 10">DSM 17454</strain>
    </source>
</reference>
<dbReference type="Proteomes" id="UP000532373">
    <property type="component" value="Unassembled WGS sequence"/>
</dbReference>
<evidence type="ECO:0000256" key="5">
    <source>
        <dbReference type="ARBA" id="ARBA00022840"/>
    </source>
</evidence>
<dbReference type="Pfam" id="PF07005">
    <property type="entry name" value="SBD_N"/>
    <property type="match status" value="1"/>
</dbReference>
<gene>
    <name evidence="9" type="ORF">HNQ96_004016</name>
</gene>
<keyword evidence="5" id="KW-0067">ATP-binding</keyword>
<evidence type="ECO:0000256" key="2">
    <source>
        <dbReference type="ARBA" id="ARBA00022679"/>
    </source>
</evidence>
<evidence type="ECO:0000256" key="4">
    <source>
        <dbReference type="ARBA" id="ARBA00022777"/>
    </source>
</evidence>
<evidence type="ECO:0000256" key="6">
    <source>
        <dbReference type="ARBA" id="ARBA00023277"/>
    </source>
</evidence>
<feature type="domain" description="Four-carbon acid sugar kinase nucleotide binding" evidence="8">
    <location>
        <begin position="265"/>
        <end position="344"/>
    </location>
</feature>
<sequence length="360" mass="37310">MTLMLAIVADDLTGALDTSAPFVASGLKVAVAMTPDATGKALASEPDVFAVSTASRALPVEVASARIRDVASRLMPHAPGIVMKKIDSRLKGNIGAEADALAEASGREALVVAPAVPDQGRTTRDGAVVGRGVDVPLPVLPIFSGIARRVSVRNADTDADLDLVVTGTDWSNSVAVGARGLGLAFARRLQANDNSKPAVSFESDGNVLFAFGSRDPITDQQVARLLEDCRHVQIIDAPNGRFALPADCTLPTVVRCIGEMIEQPARIAARFAEAIADAVYLMRPSTLVMGGGDTALAILGALGADVLFPQGEVAPGLPWFTIATHHGEGLRCVVKSGGFGTVAVLSDLLRPPSGEQAEHT</sequence>
<keyword evidence="4" id="KW-0418">Kinase</keyword>
<dbReference type="InterPro" id="IPR042213">
    <property type="entry name" value="NBD_C_sf"/>
</dbReference>
<comment type="similarity">
    <text evidence="1">Belongs to the four-carbon acid sugar kinase family.</text>
</comment>
<dbReference type="Pfam" id="PF17042">
    <property type="entry name" value="NBD_C"/>
    <property type="match status" value="1"/>
</dbReference>